<dbReference type="Proteomes" id="UP001420932">
    <property type="component" value="Unassembled WGS sequence"/>
</dbReference>
<name>A0AAP0KYZ1_9MAGN</name>
<gene>
    <name evidence="1" type="ORF">Syun_006301</name>
</gene>
<reference evidence="1 2" key="1">
    <citation type="submission" date="2024-01" db="EMBL/GenBank/DDBJ databases">
        <title>Genome assemblies of Stephania.</title>
        <authorList>
            <person name="Yang L."/>
        </authorList>
    </citation>
    <scope>NUCLEOTIDE SEQUENCE [LARGE SCALE GENOMIC DNA]</scope>
    <source>
        <strain evidence="1">YNDBR</strain>
        <tissue evidence="1">Leaf</tissue>
    </source>
</reference>
<dbReference type="CDD" id="cd09272">
    <property type="entry name" value="RNase_HI_RT_Ty1"/>
    <property type="match status" value="1"/>
</dbReference>
<proteinExistence type="predicted"/>
<evidence type="ECO:0000313" key="1">
    <source>
        <dbReference type="EMBL" id="KAK9159960.1"/>
    </source>
</evidence>
<dbReference type="EMBL" id="JBBNAF010000003">
    <property type="protein sequence ID" value="KAK9159960.1"/>
    <property type="molecule type" value="Genomic_DNA"/>
</dbReference>
<dbReference type="AlphaFoldDB" id="A0AAP0KYZ1"/>
<accession>A0AAP0KYZ1</accession>
<dbReference type="PANTHER" id="PTHR11439:SF503">
    <property type="entry name" value="CYSTEINE-RICH RLK (RECEPTOR-LIKE PROTEIN KINASE) 8"/>
    <property type="match status" value="1"/>
</dbReference>
<evidence type="ECO:0000313" key="2">
    <source>
        <dbReference type="Proteomes" id="UP001420932"/>
    </source>
</evidence>
<comment type="caution">
    <text evidence="1">The sequence shown here is derived from an EMBL/GenBank/DDBJ whole genome shotgun (WGS) entry which is preliminary data.</text>
</comment>
<sequence>MRYVKGTLNFGVMFCANQNCVLQGYSDSDYGGSDDMKSTSGYCFNIGSGVFTWCSKKQDIVAQSTAEAEFIVAIAAANQALWLRKMLINLNLKQEGSTEVFVDNQAAIAISNNPVFHGKTKHFNIKLFFLRDVQNGGSIKLKYCRTDYQLADIFTKALPTSKFEFLREKLGVCNN</sequence>
<organism evidence="1 2">
    <name type="scientific">Stephania yunnanensis</name>
    <dbReference type="NCBI Taxonomy" id="152371"/>
    <lineage>
        <taxon>Eukaryota</taxon>
        <taxon>Viridiplantae</taxon>
        <taxon>Streptophyta</taxon>
        <taxon>Embryophyta</taxon>
        <taxon>Tracheophyta</taxon>
        <taxon>Spermatophyta</taxon>
        <taxon>Magnoliopsida</taxon>
        <taxon>Ranunculales</taxon>
        <taxon>Menispermaceae</taxon>
        <taxon>Menispermoideae</taxon>
        <taxon>Cissampelideae</taxon>
        <taxon>Stephania</taxon>
    </lineage>
</organism>
<keyword evidence="2" id="KW-1185">Reference proteome</keyword>
<protein>
    <recommendedName>
        <fullName evidence="3">Copia protein</fullName>
    </recommendedName>
</protein>
<evidence type="ECO:0008006" key="3">
    <source>
        <dbReference type="Google" id="ProtNLM"/>
    </source>
</evidence>
<dbReference type="PANTHER" id="PTHR11439">
    <property type="entry name" value="GAG-POL-RELATED RETROTRANSPOSON"/>
    <property type="match status" value="1"/>
</dbReference>